<gene>
    <name evidence="1" type="ORF">Lsan_3005</name>
</gene>
<dbReference type="EMBL" id="LNYU01000083">
    <property type="protein sequence ID" value="KTD56317.1"/>
    <property type="molecule type" value="Genomic_DNA"/>
</dbReference>
<comment type="caution">
    <text evidence="1">The sequence shown here is derived from an EMBL/GenBank/DDBJ whole genome shotgun (WGS) entry which is preliminary data.</text>
</comment>
<dbReference type="RefSeq" id="WP_237762153.1">
    <property type="nucleotide sequence ID" value="NZ_CAAAIH010000010.1"/>
</dbReference>
<proteinExistence type="predicted"/>
<accession>A0A0W0YH84</accession>
<sequence length="94" mass="11118">MSTYILLSELGMIRLPEKHGAIMKKLVLLFIVLLPFNVFASDEVNPNSYFNNNCENLKDPEERKDCLNVEKRNEAEQNFRNFEQDNQMPYQQTF</sequence>
<reference evidence="1 2" key="1">
    <citation type="submission" date="2015-11" db="EMBL/GenBank/DDBJ databases">
        <title>Genomic analysis of 38 Legionella species identifies large and diverse effector repertoires.</title>
        <authorList>
            <person name="Burstein D."/>
            <person name="Amaro F."/>
            <person name="Zusman T."/>
            <person name="Lifshitz Z."/>
            <person name="Cohen O."/>
            <person name="Gilbert J.A."/>
            <person name="Pupko T."/>
            <person name="Shuman H.A."/>
            <person name="Segal G."/>
        </authorList>
    </citation>
    <scope>NUCLEOTIDE SEQUENCE [LARGE SCALE GENOMIC DNA]</scope>
    <source>
        <strain evidence="1 2">SC-63-C7</strain>
    </source>
</reference>
<dbReference type="AlphaFoldDB" id="A0A0W0YH84"/>
<name>A0A0W0YH84_9GAMM</name>
<dbReference type="STRING" id="45074.Lsan_3005"/>
<dbReference type="PATRIC" id="fig|45074.5.peg.3236"/>
<evidence type="ECO:0000313" key="1">
    <source>
        <dbReference type="EMBL" id="KTD56317.1"/>
    </source>
</evidence>
<evidence type="ECO:0000313" key="2">
    <source>
        <dbReference type="Proteomes" id="UP000054703"/>
    </source>
</evidence>
<protein>
    <submittedName>
        <fullName evidence="1">Uncharacterized protein</fullName>
    </submittedName>
</protein>
<organism evidence="1 2">
    <name type="scientific">Legionella santicrucis</name>
    <dbReference type="NCBI Taxonomy" id="45074"/>
    <lineage>
        <taxon>Bacteria</taxon>
        <taxon>Pseudomonadati</taxon>
        <taxon>Pseudomonadota</taxon>
        <taxon>Gammaproteobacteria</taxon>
        <taxon>Legionellales</taxon>
        <taxon>Legionellaceae</taxon>
        <taxon>Legionella</taxon>
    </lineage>
</organism>
<dbReference type="Proteomes" id="UP000054703">
    <property type="component" value="Unassembled WGS sequence"/>
</dbReference>
<keyword evidence="2" id="KW-1185">Reference proteome</keyword>